<feature type="domain" description="MobA-like NTP transferase" evidence="2">
    <location>
        <begin position="1"/>
        <end position="126"/>
    </location>
</feature>
<organism evidence="3 4">
    <name type="scientific">Corynebacterium hadale</name>
    <dbReference type="NCBI Taxonomy" id="2026255"/>
    <lineage>
        <taxon>Bacteria</taxon>
        <taxon>Bacillati</taxon>
        <taxon>Actinomycetota</taxon>
        <taxon>Actinomycetes</taxon>
        <taxon>Mycobacteriales</taxon>
        <taxon>Corynebacteriaceae</taxon>
        <taxon>Corynebacterium</taxon>
    </lineage>
</organism>
<dbReference type="Pfam" id="PF12804">
    <property type="entry name" value="NTP_transf_3"/>
    <property type="match status" value="1"/>
</dbReference>
<gene>
    <name evidence="3" type="ORF">CIG21_04085</name>
</gene>
<accession>A0A269PF49</accession>
<dbReference type="InterPro" id="IPR025877">
    <property type="entry name" value="MobA-like_NTP_Trfase"/>
</dbReference>
<evidence type="ECO:0000313" key="4">
    <source>
        <dbReference type="Proteomes" id="UP000215771"/>
    </source>
</evidence>
<feature type="compositionally biased region" description="Polar residues" evidence="1">
    <location>
        <begin position="174"/>
        <end position="184"/>
    </location>
</feature>
<dbReference type="GO" id="GO:0016779">
    <property type="term" value="F:nucleotidyltransferase activity"/>
    <property type="evidence" value="ECO:0007669"/>
    <property type="project" value="UniProtKB-ARBA"/>
</dbReference>
<dbReference type="InterPro" id="IPR029044">
    <property type="entry name" value="Nucleotide-diphossugar_trans"/>
</dbReference>
<protein>
    <recommendedName>
        <fullName evidence="2">MobA-like NTP transferase domain-containing protein</fullName>
    </recommendedName>
</protein>
<dbReference type="Proteomes" id="UP000215771">
    <property type="component" value="Unassembled WGS sequence"/>
</dbReference>
<proteinExistence type="predicted"/>
<comment type="caution">
    <text evidence="3">The sequence shown here is derived from an EMBL/GenBank/DDBJ whole genome shotgun (WGS) entry which is preliminary data.</text>
</comment>
<dbReference type="SUPFAM" id="SSF53448">
    <property type="entry name" value="Nucleotide-diphospho-sugar transferases"/>
    <property type="match status" value="1"/>
</dbReference>
<name>A0A269PF49_9CORY</name>
<dbReference type="Gene3D" id="3.90.550.10">
    <property type="entry name" value="Spore Coat Polysaccharide Biosynthesis Protein SpsA, Chain A"/>
    <property type="match status" value="1"/>
</dbReference>
<feature type="region of interest" description="Disordered" evidence="1">
    <location>
        <begin position="145"/>
        <end position="184"/>
    </location>
</feature>
<reference evidence="3 4" key="1">
    <citation type="submission" date="2017-08" db="EMBL/GenBank/DDBJ databases">
        <authorList>
            <person name="de Groot N.N."/>
        </authorList>
    </citation>
    <scope>NUCLEOTIDE SEQUENCE [LARGE SCALE GENOMIC DNA]</scope>
    <source>
        <strain evidence="3 4">NBT06-6</strain>
    </source>
</reference>
<sequence>MGAEKAQVKLDGQRLVDHVIASLPDDADVVVVSPFPLGLRGVSQVAEDPPFGGPVAGIAAGLGALETDLVGVIAVDAPRSGALLPCLVRTLTDKETDVAAVEAEDSYLQPLCAVWHRTALLRALERGGTSGVAAKRLFDAPTQVARVPGDGREQDYDTPEELGALGEVEFGPTHASNQSSKHSP</sequence>
<evidence type="ECO:0000259" key="2">
    <source>
        <dbReference type="Pfam" id="PF12804"/>
    </source>
</evidence>
<dbReference type="AlphaFoldDB" id="A0A269PF49"/>
<evidence type="ECO:0000313" key="3">
    <source>
        <dbReference type="EMBL" id="PAJ70601.1"/>
    </source>
</evidence>
<dbReference type="EMBL" id="NQMQ01000009">
    <property type="protein sequence ID" value="PAJ70601.1"/>
    <property type="molecule type" value="Genomic_DNA"/>
</dbReference>
<evidence type="ECO:0000256" key="1">
    <source>
        <dbReference type="SAM" id="MobiDB-lite"/>
    </source>
</evidence>